<evidence type="ECO:0000256" key="1">
    <source>
        <dbReference type="SAM" id="MobiDB-lite"/>
    </source>
</evidence>
<organism evidence="2 3">
    <name type="scientific">Actinomadura miaoliensis</name>
    <dbReference type="NCBI Taxonomy" id="430685"/>
    <lineage>
        <taxon>Bacteria</taxon>
        <taxon>Bacillati</taxon>
        <taxon>Actinomycetota</taxon>
        <taxon>Actinomycetes</taxon>
        <taxon>Streptosporangiales</taxon>
        <taxon>Thermomonosporaceae</taxon>
        <taxon>Actinomadura</taxon>
    </lineage>
</organism>
<feature type="region of interest" description="Disordered" evidence="1">
    <location>
        <begin position="48"/>
        <end position="70"/>
    </location>
</feature>
<gene>
    <name evidence="2" type="ORF">GCM10022214_42880</name>
</gene>
<feature type="region of interest" description="Disordered" evidence="1">
    <location>
        <begin position="89"/>
        <end position="124"/>
    </location>
</feature>
<name>A0ABP7W2T0_9ACTN</name>
<protein>
    <submittedName>
        <fullName evidence="2">Uncharacterized protein</fullName>
    </submittedName>
</protein>
<proteinExistence type="predicted"/>
<keyword evidence="3" id="KW-1185">Reference proteome</keyword>
<reference evidence="3" key="1">
    <citation type="journal article" date="2019" name="Int. J. Syst. Evol. Microbiol.">
        <title>The Global Catalogue of Microorganisms (GCM) 10K type strain sequencing project: providing services to taxonomists for standard genome sequencing and annotation.</title>
        <authorList>
            <consortium name="The Broad Institute Genomics Platform"/>
            <consortium name="The Broad Institute Genome Sequencing Center for Infectious Disease"/>
            <person name="Wu L."/>
            <person name="Ma J."/>
        </authorList>
    </citation>
    <scope>NUCLEOTIDE SEQUENCE [LARGE SCALE GENOMIC DNA]</scope>
    <source>
        <strain evidence="3">JCM 16702</strain>
    </source>
</reference>
<evidence type="ECO:0000313" key="3">
    <source>
        <dbReference type="Proteomes" id="UP001500683"/>
    </source>
</evidence>
<comment type="caution">
    <text evidence="2">The sequence shown here is derived from an EMBL/GenBank/DDBJ whole genome shotgun (WGS) entry which is preliminary data.</text>
</comment>
<sequence length="124" mass="13462">MRQRQDGQPVPGMRLAGQSGPDQQHVADGPGVPEHRRAAVPVRDAQLVTQQGRPADRHVDPAVQPPGPFTVTSQHQLLVQAQRRVLGQRDLRHGPVVASGGGHRGLRREVQVGARPGPRPHRQP</sequence>
<accession>A0ABP7W2T0</accession>
<evidence type="ECO:0000313" key="2">
    <source>
        <dbReference type="EMBL" id="GAA4079829.1"/>
    </source>
</evidence>
<dbReference type="Proteomes" id="UP001500683">
    <property type="component" value="Unassembled WGS sequence"/>
</dbReference>
<dbReference type="EMBL" id="BAAAZG010000026">
    <property type="protein sequence ID" value="GAA4079829.1"/>
    <property type="molecule type" value="Genomic_DNA"/>
</dbReference>
<feature type="region of interest" description="Disordered" evidence="1">
    <location>
        <begin position="1"/>
        <end position="36"/>
    </location>
</feature>